<dbReference type="Proteomes" id="UP000221168">
    <property type="component" value="Unassembled WGS sequence"/>
</dbReference>
<dbReference type="EMBL" id="PDVP01000004">
    <property type="protein sequence ID" value="PHP67318.1"/>
    <property type="molecule type" value="Genomic_DNA"/>
</dbReference>
<keyword evidence="3" id="KW-1185">Reference proteome</keyword>
<evidence type="ECO:0000313" key="2">
    <source>
        <dbReference type="EMBL" id="PHP67318.1"/>
    </source>
</evidence>
<reference evidence="2 3" key="1">
    <citation type="submission" date="2017-10" db="EMBL/GenBank/DDBJ databases">
        <title>Sedimentibacterium mangrovi gen. nov., sp. nov., a novel member of family Phyllobacteriacea isolated from mangrove sediment.</title>
        <authorList>
            <person name="Liao H."/>
            <person name="Tian Y."/>
        </authorList>
    </citation>
    <scope>NUCLEOTIDE SEQUENCE [LARGE SCALE GENOMIC DNA]</scope>
    <source>
        <strain evidence="2 3">X9-2-2</strain>
    </source>
</reference>
<evidence type="ECO:0000259" key="1">
    <source>
        <dbReference type="Pfam" id="PF13400"/>
    </source>
</evidence>
<sequence>MSHHRFLKPFLSSRKGNFAMMFAVVAPVLLIGVAGAIDYARALNLQSNMQQAADAAALAAATAARNGLSVADAQKIADEVYLANLDTTSFDPVTNPVPDLNVTIEKDENGATATVGGQGALKDTLFSMADWSPVVESTAIAQITGETSYGYGAETNGKVREFLDPMYSVFDEKGKNTKTVNVHCQDKAWQTMVADAGIQFNAYCVDVPYPPSFRTNLMWNAFSKLDAQVDGHRIEMVTSSISPSKCGVHVSIKIGGKNAGTATGGCYLKSGPSMSIKTKNGWTIQNSSTNGWGYSQWALRVANDHWDIRLTYTHGGAEIFATAKNAGMCGPVKGIMGDLMTGNFTPDLHVVPSGDFLSPEYSWEPACKSGTAVARLTK</sequence>
<feature type="domain" description="Putative Flp pilus-assembly TadG-like N-terminal" evidence="1">
    <location>
        <begin position="16"/>
        <end position="63"/>
    </location>
</feature>
<dbReference type="Pfam" id="PF13400">
    <property type="entry name" value="Tad"/>
    <property type="match status" value="1"/>
</dbReference>
<gene>
    <name evidence="2" type="ORF">CSC94_09770</name>
</gene>
<comment type="caution">
    <text evidence="2">The sequence shown here is derived from an EMBL/GenBank/DDBJ whole genome shotgun (WGS) entry which is preliminary data.</text>
</comment>
<name>A0A2G1QQ21_9HYPH</name>
<protein>
    <recommendedName>
        <fullName evidence="1">Putative Flp pilus-assembly TadG-like N-terminal domain-containing protein</fullName>
    </recommendedName>
</protein>
<dbReference type="AlphaFoldDB" id="A0A2G1QQ21"/>
<dbReference type="InterPro" id="IPR028087">
    <property type="entry name" value="Tad_N"/>
</dbReference>
<evidence type="ECO:0000313" key="3">
    <source>
        <dbReference type="Proteomes" id="UP000221168"/>
    </source>
</evidence>
<proteinExistence type="predicted"/>
<dbReference type="OrthoDB" id="7522752at2"/>
<organism evidence="2 3">
    <name type="scientific">Zhengella mangrovi</name>
    <dbReference type="NCBI Taxonomy" id="1982044"/>
    <lineage>
        <taxon>Bacteria</taxon>
        <taxon>Pseudomonadati</taxon>
        <taxon>Pseudomonadota</taxon>
        <taxon>Alphaproteobacteria</taxon>
        <taxon>Hyphomicrobiales</taxon>
        <taxon>Notoacmeibacteraceae</taxon>
        <taxon>Zhengella</taxon>
    </lineage>
</organism>
<accession>A0A2G1QQ21</accession>